<sequence length="80" mass="8952">MFPQLVSASRCPAVVVVVVVDVDVARCKCLHFVARCGFVYQRLLSYRLNDLHLAPTHTHTHIPRMGSGLLRKTSRECCTA</sequence>
<dbReference type="EMBL" id="GGFJ01013595">
    <property type="protein sequence ID" value="MBW62736.1"/>
    <property type="molecule type" value="Transcribed_RNA"/>
</dbReference>
<reference evidence="1" key="1">
    <citation type="submission" date="2018-01" db="EMBL/GenBank/DDBJ databases">
        <title>An insight into the sialome of Amazonian anophelines.</title>
        <authorList>
            <person name="Ribeiro J.M."/>
            <person name="Scarpassa V."/>
            <person name="Calvo E."/>
        </authorList>
    </citation>
    <scope>NUCLEOTIDE SEQUENCE</scope>
    <source>
        <tissue evidence="1">Salivary glands</tissue>
    </source>
</reference>
<accession>A0A2M4CBL0</accession>
<name>A0A2M4CBL0_9DIPT</name>
<protein>
    <submittedName>
        <fullName evidence="1">Putative secreted protein</fullName>
    </submittedName>
</protein>
<dbReference type="AlphaFoldDB" id="A0A2M4CBL0"/>
<evidence type="ECO:0000313" key="1">
    <source>
        <dbReference type="EMBL" id="MBW62736.1"/>
    </source>
</evidence>
<organism evidence="1">
    <name type="scientific">Anopheles marajoara</name>
    <dbReference type="NCBI Taxonomy" id="58244"/>
    <lineage>
        <taxon>Eukaryota</taxon>
        <taxon>Metazoa</taxon>
        <taxon>Ecdysozoa</taxon>
        <taxon>Arthropoda</taxon>
        <taxon>Hexapoda</taxon>
        <taxon>Insecta</taxon>
        <taxon>Pterygota</taxon>
        <taxon>Neoptera</taxon>
        <taxon>Endopterygota</taxon>
        <taxon>Diptera</taxon>
        <taxon>Nematocera</taxon>
        <taxon>Culicoidea</taxon>
        <taxon>Culicidae</taxon>
        <taxon>Anophelinae</taxon>
        <taxon>Anopheles</taxon>
    </lineage>
</organism>
<proteinExistence type="predicted"/>